<keyword evidence="4" id="KW-0067">ATP-binding</keyword>
<dbReference type="InterPro" id="IPR003812">
    <property type="entry name" value="Fido"/>
</dbReference>
<evidence type="ECO:0000256" key="2">
    <source>
        <dbReference type="ARBA" id="ARBA00022695"/>
    </source>
</evidence>
<dbReference type="CDD" id="cd11586">
    <property type="entry name" value="VbhA_like"/>
    <property type="match status" value="1"/>
</dbReference>
<reference evidence="9" key="2">
    <citation type="journal article" date="2021" name="PeerJ">
        <title>Extensive microbial diversity within the chicken gut microbiome revealed by metagenomics and culture.</title>
        <authorList>
            <person name="Gilroy R."/>
            <person name="Ravi A."/>
            <person name="Getino M."/>
            <person name="Pursley I."/>
            <person name="Horton D.L."/>
            <person name="Alikhan N.F."/>
            <person name="Baker D."/>
            <person name="Gharbi K."/>
            <person name="Hall N."/>
            <person name="Watson M."/>
            <person name="Adriaenssens E.M."/>
            <person name="Foster-Nyarko E."/>
            <person name="Jarju S."/>
            <person name="Secka A."/>
            <person name="Antonio M."/>
            <person name="Oren A."/>
            <person name="Chaudhuri R.R."/>
            <person name="La Ragione R."/>
            <person name="Hildebrand F."/>
            <person name="Pallen M.J."/>
        </authorList>
    </citation>
    <scope>NUCLEOTIDE SEQUENCE</scope>
    <source>
        <strain evidence="9">CHK176-6737</strain>
    </source>
</reference>
<reference evidence="9" key="1">
    <citation type="submission" date="2020-10" db="EMBL/GenBank/DDBJ databases">
        <authorList>
            <person name="Gilroy R."/>
        </authorList>
    </citation>
    <scope>NUCLEOTIDE SEQUENCE</scope>
    <source>
        <strain evidence="9">CHK176-6737</strain>
    </source>
</reference>
<gene>
    <name evidence="9" type="ORF">IAD23_03215</name>
</gene>
<evidence type="ECO:0000256" key="4">
    <source>
        <dbReference type="ARBA" id="ARBA00022840"/>
    </source>
</evidence>
<dbReference type="InterPro" id="IPR036390">
    <property type="entry name" value="WH_DNA-bd_sf"/>
</dbReference>
<comment type="catalytic activity">
    <reaction evidence="7">
        <text>L-tyrosyl-[protein] + ATP = O-(5'-adenylyl)-L-tyrosyl-[protein] + diphosphate</text>
        <dbReference type="Rhea" id="RHEA:54288"/>
        <dbReference type="Rhea" id="RHEA-COMP:10136"/>
        <dbReference type="Rhea" id="RHEA-COMP:13846"/>
        <dbReference type="ChEBI" id="CHEBI:30616"/>
        <dbReference type="ChEBI" id="CHEBI:33019"/>
        <dbReference type="ChEBI" id="CHEBI:46858"/>
        <dbReference type="ChEBI" id="CHEBI:83624"/>
        <dbReference type="EC" id="2.7.7.108"/>
    </reaction>
</comment>
<dbReference type="GO" id="GO:0070733">
    <property type="term" value="F:AMPylase activity"/>
    <property type="evidence" value="ECO:0007669"/>
    <property type="project" value="UniProtKB-EC"/>
</dbReference>
<dbReference type="GO" id="GO:0005524">
    <property type="term" value="F:ATP binding"/>
    <property type="evidence" value="ECO:0007669"/>
    <property type="project" value="UniProtKB-KW"/>
</dbReference>
<keyword evidence="3" id="KW-0547">Nucleotide-binding</keyword>
<dbReference type="SUPFAM" id="SSF46785">
    <property type="entry name" value="Winged helix' DNA-binding domain"/>
    <property type="match status" value="1"/>
</dbReference>
<dbReference type="Gene3D" id="1.10.10.10">
    <property type="entry name" value="Winged helix-like DNA-binding domain superfamily/Winged helix DNA-binding domain"/>
    <property type="match status" value="1"/>
</dbReference>
<dbReference type="PROSITE" id="PS51459">
    <property type="entry name" value="FIDO"/>
    <property type="match status" value="1"/>
</dbReference>
<evidence type="ECO:0000256" key="1">
    <source>
        <dbReference type="ARBA" id="ARBA00022679"/>
    </source>
</evidence>
<keyword evidence="2" id="KW-0548">Nucleotidyltransferase</keyword>
<evidence type="ECO:0000313" key="9">
    <source>
        <dbReference type="EMBL" id="HIU68952.1"/>
    </source>
</evidence>
<dbReference type="GO" id="GO:0051302">
    <property type="term" value="P:regulation of cell division"/>
    <property type="evidence" value="ECO:0007669"/>
    <property type="project" value="TreeGrafter"/>
</dbReference>
<dbReference type="PANTHER" id="PTHR39560">
    <property type="entry name" value="PROTEIN ADENYLYLTRANSFERASE FIC-RELATED"/>
    <property type="match status" value="1"/>
</dbReference>
<dbReference type="InterPro" id="IPR033788">
    <property type="entry name" value="VbhA-like"/>
</dbReference>
<proteinExistence type="predicted"/>
<dbReference type="EMBL" id="DVNM01000016">
    <property type="protein sequence ID" value="HIU68952.1"/>
    <property type="molecule type" value="Genomic_DNA"/>
</dbReference>
<evidence type="ECO:0000313" key="10">
    <source>
        <dbReference type="Proteomes" id="UP000824125"/>
    </source>
</evidence>
<dbReference type="Pfam" id="PF13412">
    <property type="entry name" value="HTH_24"/>
    <property type="match status" value="1"/>
</dbReference>
<dbReference type="EC" id="2.7.7.108" evidence="5"/>
<dbReference type="Gene3D" id="1.10.3290.10">
    <property type="entry name" value="Fido-like domain"/>
    <property type="match status" value="1"/>
</dbReference>
<sequence length="359" mass="41040">MQENKAWQMELDEYIRQGEPDRAEKSEAWKTAIGLQDVDGLKTSAYLLDTAKEHIEGNIDIATVQKRIESYYKHSSVRQNVEENTKEADIVSARITAVLGEKTFQFSPAALKEIHKRLFTGVFAHAGQFRDYNITKSEWILKGHTVLYASADSVQAALDYDFQTEKAFDYAGLSAQEAVRHIVRFAADIWQIHPFCEGNTRTTAVFIIKYLKTFGFSVGNDTFAENSWYFRNALVRANYNDVKNGVTATTKYLELFFENLLFGKNNVLKNRYLHIDFQSDIQSDKKSISDRSDVTLDEFAILKAVYDDPSITQKDLAAQIGVSDRTVKRKMKALQEKGALERVNGKRNGRWRVLIDMQL</sequence>
<evidence type="ECO:0000256" key="7">
    <source>
        <dbReference type="ARBA" id="ARBA00048696"/>
    </source>
</evidence>
<evidence type="ECO:0000256" key="3">
    <source>
        <dbReference type="ARBA" id="ARBA00022741"/>
    </source>
</evidence>
<dbReference type="InterPro" id="IPR036388">
    <property type="entry name" value="WH-like_DNA-bd_sf"/>
</dbReference>
<dbReference type="Pfam" id="PF02661">
    <property type="entry name" value="Fic"/>
    <property type="match status" value="1"/>
</dbReference>
<keyword evidence="1" id="KW-0808">Transferase</keyword>
<dbReference type="PANTHER" id="PTHR39560:SF1">
    <property type="entry name" value="PROTEIN ADENYLYLTRANSFERASE FIC-RELATED"/>
    <property type="match status" value="1"/>
</dbReference>
<protein>
    <recommendedName>
        <fullName evidence="5">protein adenylyltransferase</fullName>
        <ecNumber evidence="5">2.7.7.108</ecNumber>
    </recommendedName>
</protein>
<feature type="domain" description="Fido" evidence="8">
    <location>
        <begin position="106"/>
        <end position="258"/>
    </location>
</feature>
<evidence type="ECO:0000256" key="5">
    <source>
        <dbReference type="ARBA" id="ARBA00034531"/>
    </source>
</evidence>
<evidence type="ECO:0000259" key="8">
    <source>
        <dbReference type="PROSITE" id="PS51459"/>
    </source>
</evidence>
<dbReference type="AlphaFoldDB" id="A0A9D1MUP9"/>
<accession>A0A9D1MUP9</accession>
<comment type="caution">
    <text evidence="9">The sequence shown here is derived from an EMBL/GenBank/DDBJ whole genome shotgun (WGS) entry which is preliminary data.</text>
</comment>
<organism evidence="9 10">
    <name type="scientific">Candidatus Scybalenecus merdavium</name>
    <dbReference type="NCBI Taxonomy" id="2840939"/>
    <lineage>
        <taxon>Bacteria</taxon>
        <taxon>Bacillati</taxon>
        <taxon>Bacillota</taxon>
        <taxon>Clostridia</taxon>
        <taxon>Eubacteriales</taxon>
        <taxon>Oscillospiraceae</taxon>
        <taxon>Oscillospiraceae incertae sedis</taxon>
        <taxon>Candidatus Scybalenecus</taxon>
    </lineage>
</organism>
<dbReference type="SUPFAM" id="SSF140931">
    <property type="entry name" value="Fic-like"/>
    <property type="match status" value="1"/>
</dbReference>
<evidence type="ECO:0000256" key="6">
    <source>
        <dbReference type="ARBA" id="ARBA00047939"/>
    </source>
</evidence>
<name>A0A9D1MUP9_9FIRM</name>
<dbReference type="Proteomes" id="UP000824125">
    <property type="component" value="Unassembled WGS sequence"/>
</dbReference>
<comment type="catalytic activity">
    <reaction evidence="6">
        <text>L-threonyl-[protein] + ATP = 3-O-(5'-adenylyl)-L-threonyl-[protein] + diphosphate</text>
        <dbReference type="Rhea" id="RHEA:54292"/>
        <dbReference type="Rhea" id="RHEA-COMP:11060"/>
        <dbReference type="Rhea" id="RHEA-COMP:13847"/>
        <dbReference type="ChEBI" id="CHEBI:30013"/>
        <dbReference type="ChEBI" id="CHEBI:30616"/>
        <dbReference type="ChEBI" id="CHEBI:33019"/>
        <dbReference type="ChEBI" id="CHEBI:138113"/>
        <dbReference type="EC" id="2.7.7.108"/>
    </reaction>
</comment>
<dbReference type="InterPro" id="IPR036597">
    <property type="entry name" value="Fido-like_dom_sf"/>
</dbReference>